<keyword evidence="3" id="KW-1185">Reference proteome</keyword>
<evidence type="ECO:0000313" key="3">
    <source>
        <dbReference type="Proteomes" id="UP001168613"/>
    </source>
</evidence>
<organism evidence="2 3">
    <name type="scientific">Alcaligenes endophyticus</name>
    <dbReference type="NCBI Taxonomy" id="1929088"/>
    <lineage>
        <taxon>Bacteria</taxon>
        <taxon>Pseudomonadati</taxon>
        <taxon>Pseudomonadota</taxon>
        <taxon>Betaproteobacteria</taxon>
        <taxon>Burkholderiales</taxon>
        <taxon>Alcaligenaceae</taxon>
        <taxon>Alcaligenes</taxon>
    </lineage>
</organism>
<evidence type="ECO:0000313" key="2">
    <source>
        <dbReference type="EMBL" id="MDN4121702.1"/>
    </source>
</evidence>
<proteinExistence type="predicted"/>
<evidence type="ECO:0000259" key="1">
    <source>
        <dbReference type="Pfam" id="PF14301"/>
    </source>
</evidence>
<reference evidence="2" key="1">
    <citation type="submission" date="2021-11" db="EMBL/GenBank/DDBJ databases">
        <title>Draft genome sequence of Alcaligenes endophyticus type strain CCUG 75668T.</title>
        <authorList>
            <person name="Salva-Serra F."/>
            <person name="Duran R.E."/>
            <person name="Seeger M."/>
            <person name="Moore E.R.B."/>
            <person name="Jaen-Luchoro D."/>
        </authorList>
    </citation>
    <scope>NUCLEOTIDE SEQUENCE</scope>
    <source>
        <strain evidence="2">CCUG 75668</strain>
    </source>
</reference>
<accession>A0ABT8EKA5</accession>
<protein>
    <recommendedName>
        <fullName evidence="1">DUF4376 domain-containing protein</fullName>
    </recommendedName>
</protein>
<dbReference type="Proteomes" id="UP001168613">
    <property type="component" value="Unassembled WGS sequence"/>
</dbReference>
<sequence length="142" mass="15626">MSIDLSKLITASEKLKKLKESKIAALSTQCRDAITAGFESDALGDLHLYPSKETDQLNLAGSVTDSLLPDLPSNWTTPFWCADAAGEWAMRPHTAAQIQQVGREAKARILMLMQHNAQLAEQVQFAPDKQSVDEVIWDYPAA</sequence>
<feature type="domain" description="DUF4376" evidence="1">
    <location>
        <begin position="18"/>
        <end position="131"/>
    </location>
</feature>
<dbReference type="RefSeq" id="WP_266124369.1">
    <property type="nucleotide sequence ID" value="NZ_JAJHNU010000002.1"/>
</dbReference>
<name>A0ABT8EKA5_9BURK</name>
<dbReference type="InterPro" id="IPR025484">
    <property type="entry name" value="DUF4376"/>
</dbReference>
<gene>
    <name evidence="2" type="ORF">LMS43_10410</name>
</gene>
<dbReference type="EMBL" id="JAJHNU010000002">
    <property type="protein sequence ID" value="MDN4121702.1"/>
    <property type="molecule type" value="Genomic_DNA"/>
</dbReference>
<comment type="caution">
    <text evidence="2">The sequence shown here is derived from an EMBL/GenBank/DDBJ whole genome shotgun (WGS) entry which is preliminary data.</text>
</comment>
<dbReference type="Pfam" id="PF14301">
    <property type="entry name" value="DUF4376"/>
    <property type="match status" value="1"/>
</dbReference>